<evidence type="ECO:0000256" key="6">
    <source>
        <dbReference type="ARBA" id="ARBA00022840"/>
    </source>
</evidence>
<dbReference type="Gene3D" id="1.20.58.1480">
    <property type="match status" value="1"/>
</dbReference>
<dbReference type="InterPro" id="IPR027417">
    <property type="entry name" value="P-loop_NTPase"/>
</dbReference>
<dbReference type="GO" id="GO:0030163">
    <property type="term" value="P:protein catabolic process"/>
    <property type="evidence" value="ECO:0007669"/>
    <property type="project" value="InterPro"/>
</dbReference>
<keyword evidence="6" id="KW-0067">ATP-binding</keyword>
<reference evidence="10" key="1">
    <citation type="journal article" date="2015" name="Nature">
        <title>Complex archaea that bridge the gap between prokaryotes and eukaryotes.</title>
        <authorList>
            <person name="Spang A."/>
            <person name="Saw J.H."/>
            <person name="Jorgensen S.L."/>
            <person name="Zaremba-Niedzwiedzka K."/>
            <person name="Martijn J."/>
            <person name="Lind A.E."/>
            <person name="van Eijk R."/>
            <person name="Schleper C."/>
            <person name="Guy L."/>
            <person name="Ettema T.J."/>
        </authorList>
    </citation>
    <scope>NUCLEOTIDE SEQUENCE</scope>
</reference>
<dbReference type="Gene3D" id="1.20.5.5270">
    <property type="match status" value="1"/>
</dbReference>
<evidence type="ECO:0000256" key="2">
    <source>
        <dbReference type="ARBA" id="ARBA00022670"/>
    </source>
</evidence>
<keyword evidence="4" id="KW-0378">Hydrolase</keyword>
<comment type="subcellular location">
    <subcellularLocation>
        <location evidence="1">Cytoplasm</location>
    </subcellularLocation>
</comment>
<dbReference type="AlphaFoldDB" id="A0A0F9NB31"/>
<protein>
    <recommendedName>
        <fullName evidence="8">endopeptidase La</fullName>
        <ecNumber evidence="8">3.4.21.53</ecNumber>
    </recommendedName>
</protein>
<gene>
    <name evidence="10" type="ORF">LCGC14_1358580</name>
</gene>
<dbReference type="Pfam" id="PF02190">
    <property type="entry name" value="LON_substr_bdg"/>
    <property type="match status" value="1"/>
</dbReference>
<accession>A0A0F9NB31</accession>
<dbReference type="FunFam" id="1.20.5.5270:FF:000002">
    <property type="entry name" value="Lon protease homolog"/>
    <property type="match status" value="1"/>
</dbReference>
<feature type="domain" description="Lon N-terminal" evidence="9">
    <location>
        <begin position="27"/>
        <end position="220"/>
    </location>
</feature>
<keyword evidence="2" id="KW-0645">Protease</keyword>
<evidence type="ECO:0000256" key="8">
    <source>
        <dbReference type="ARBA" id="ARBA00066743"/>
    </source>
</evidence>
<evidence type="ECO:0000259" key="9">
    <source>
        <dbReference type="PROSITE" id="PS51787"/>
    </source>
</evidence>
<dbReference type="EC" id="3.4.21.53" evidence="8"/>
<evidence type="ECO:0000256" key="3">
    <source>
        <dbReference type="ARBA" id="ARBA00022741"/>
    </source>
</evidence>
<proteinExistence type="predicted"/>
<evidence type="ECO:0000256" key="4">
    <source>
        <dbReference type="ARBA" id="ARBA00022801"/>
    </source>
</evidence>
<keyword evidence="5" id="KW-0720">Serine protease</keyword>
<dbReference type="PANTHER" id="PTHR10046">
    <property type="entry name" value="ATP DEPENDENT LON PROTEASE FAMILY MEMBER"/>
    <property type="match status" value="1"/>
</dbReference>
<dbReference type="FunFam" id="3.40.50.300:FF:000021">
    <property type="entry name" value="Lon protease homolog"/>
    <property type="match status" value="1"/>
</dbReference>
<comment type="caution">
    <text evidence="10">The sequence shown here is derived from an EMBL/GenBank/DDBJ whole genome shotgun (WGS) entry which is preliminary data.</text>
</comment>
<organism evidence="10">
    <name type="scientific">marine sediment metagenome</name>
    <dbReference type="NCBI Taxonomy" id="412755"/>
    <lineage>
        <taxon>unclassified sequences</taxon>
        <taxon>metagenomes</taxon>
        <taxon>ecological metagenomes</taxon>
    </lineage>
</organism>
<dbReference type="GO" id="GO:0005737">
    <property type="term" value="C:cytoplasm"/>
    <property type="evidence" value="ECO:0007669"/>
    <property type="project" value="UniProtKB-SubCell"/>
</dbReference>
<evidence type="ECO:0000313" key="10">
    <source>
        <dbReference type="EMBL" id="KKM78577.1"/>
    </source>
</evidence>
<name>A0A0F9NB31_9ZZZZ</name>
<comment type="catalytic activity">
    <reaction evidence="7">
        <text>Hydrolysis of proteins in presence of ATP.</text>
        <dbReference type="EC" id="3.4.21.53"/>
    </reaction>
</comment>
<dbReference type="InterPro" id="IPR046336">
    <property type="entry name" value="Lon_prtase_N_sf"/>
</dbReference>
<dbReference type="SMART" id="SM00464">
    <property type="entry name" value="LON"/>
    <property type="match status" value="1"/>
</dbReference>
<dbReference type="GO" id="GO:0004176">
    <property type="term" value="F:ATP-dependent peptidase activity"/>
    <property type="evidence" value="ECO:0007669"/>
    <property type="project" value="InterPro"/>
</dbReference>
<dbReference type="SUPFAM" id="SSF88697">
    <property type="entry name" value="PUA domain-like"/>
    <property type="match status" value="1"/>
</dbReference>
<dbReference type="InterPro" id="IPR003111">
    <property type="entry name" value="Lon_prtase_N"/>
</dbReference>
<dbReference type="GO" id="GO:0005524">
    <property type="term" value="F:ATP binding"/>
    <property type="evidence" value="ECO:0007669"/>
    <property type="project" value="UniProtKB-KW"/>
</dbReference>
<dbReference type="Gene3D" id="2.30.130.40">
    <property type="entry name" value="LON domain-like"/>
    <property type="match status" value="1"/>
</dbReference>
<dbReference type="GO" id="GO:0004252">
    <property type="term" value="F:serine-type endopeptidase activity"/>
    <property type="evidence" value="ECO:0007669"/>
    <property type="project" value="UniProtKB-EC"/>
</dbReference>
<dbReference type="EMBL" id="LAZR01008473">
    <property type="protein sequence ID" value="KKM78577.1"/>
    <property type="molecule type" value="Genomic_DNA"/>
</dbReference>
<evidence type="ECO:0000256" key="5">
    <source>
        <dbReference type="ARBA" id="ARBA00022825"/>
    </source>
</evidence>
<dbReference type="GO" id="GO:0016887">
    <property type="term" value="F:ATP hydrolysis activity"/>
    <property type="evidence" value="ECO:0007669"/>
    <property type="project" value="InterPro"/>
</dbReference>
<dbReference type="InterPro" id="IPR015947">
    <property type="entry name" value="PUA-like_sf"/>
</dbReference>
<evidence type="ECO:0000256" key="7">
    <source>
        <dbReference type="ARBA" id="ARBA00050665"/>
    </source>
</evidence>
<dbReference type="SUPFAM" id="SSF52540">
    <property type="entry name" value="P-loop containing nucleoside triphosphate hydrolases"/>
    <property type="match status" value="1"/>
</dbReference>
<dbReference type="CDD" id="cd19500">
    <property type="entry name" value="RecA-like_Lon"/>
    <property type="match status" value="1"/>
</dbReference>
<evidence type="ECO:0000256" key="1">
    <source>
        <dbReference type="ARBA" id="ARBA00004496"/>
    </source>
</evidence>
<sequence length="550" mass="61586">MQSGQEGEPTQVVPQEGKPQVRIPEVIPLIGSGSTVMFPQQLMPVLATEEKEIKAIDDAAAEVKVLGLFSQTPGPGQGDYEGDLHDVGTAATIVRMAKAPDGSVHAILQGVARIRLTKMEQSKPWMRGRVERLEDEIKVDLEVEAMVRNAVATFERVVEMSEALPKELVSAVKNVSEPSALTDFIAANINITPEQRQGVLEELDVHQRLQQVLDFLSHEQDVLKVESKIQSQVRGELDKKQREFILREQMKAIQKELGEGDVTPELSELKKRLDEADLPEEARKEADREMQRLMTIPSISPEYQVARTYLEWLADLPWNVSTEDSLDIDRAEETLDADHYGLDKVKQRILDFLAVRKLRAGETRGPILCFVGPPGTGKTSLGQSIARALGRKFIRMSLGGIRDEADIRGHRRTYVGAMPGRIIQELRRCGSNNPLFMLDEVDKMGVDFRGDPASALLEVLDPAQNHTFTDHYGPCSFIYDHSGYSVRNKGKILQAGDETNEKTFFLIFLRNFYFHCAGVHSFSQTLREIFIYYLTHPTGGSEIRPGKNQG</sequence>
<dbReference type="PROSITE" id="PS51787">
    <property type="entry name" value="LON_N"/>
    <property type="match status" value="1"/>
</dbReference>
<dbReference type="GO" id="GO:0006508">
    <property type="term" value="P:proteolysis"/>
    <property type="evidence" value="ECO:0007669"/>
    <property type="project" value="UniProtKB-KW"/>
</dbReference>
<dbReference type="InterPro" id="IPR003959">
    <property type="entry name" value="ATPase_AAA_core"/>
</dbReference>
<dbReference type="SMART" id="SM00382">
    <property type="entry name" value="AAA"/>
    <property type="match status" value="1"/>
</dbReference>
<dbReference type="Pfam" id="PF00004">
    <property type="entry name" value="AAA"/>
    <property type="match status" value="1"/>
</dbReference>
<keyword evidence="3" id="KW-0547">Nucleotide-binding</keyword>
<dbReference type="Gene3D" id="3.40.50.300">
    <property type="entry name" value="P-loop containing nucleotide triphosphate hydrolases"/>
    <property type="match status" value="1"/>
</dbReference>
<dbReference type="InterPro" id="IPR003593">
    <property type="entry name" value="AAA+_ATPase"/>
</dbReference>
<dbReference type="InterPro" id="IPR027065">
    <property type="entry name" value="Lon_Prtase"/>
</dbReference>